<organism evidence="5 6">
    <name type="scientific">Streptomyces axinellae</name>
    <dbReference type="NCBI Taxonomy" id="552788"/>
    <lineage>
        <taxon>Bacteria</taxon>
        <taxon>Bacillati</taxon>
        <taxon>Actinomycetota</taxon>
        <taxon>Actinomycetes</taxon>
        <taxon>Kitasatosporales</taxon>
        <taxon>Streptomycetaceae</taxon>
        <taxon>Streptomyces</taxon>
    </lineage>
</organism>
<dbReference type="PROSITE" id="PS51186">
    <property type="entry name" value="GNAT"/>
    <property type="match status" value="2"/>
</dbReference>
<dbReference type="EMBL" id="BAAARJ010000001">
    <property type="protein sequence ID" value="GAA2593105.1"/>
    <property type="molecule type" value="Genomic_DNA"/>
</dbReference>
<sequence length="295" mass="31612">MTTTLRPAGPASRTADGRRSREYEIRVNSRPVGAVRLLGPAEGGASATGRIGELRVEPGERRRGRGTVAALAAEEVLRDWGCARVEASVPLGGGDLAPGEEETAHAGPHLLASLGYRERSRHMVKELGERPALPESTAVRTLRAGEFDAWWDAGIGRFIDGLAGRGFTREEAVARGEAARAARLPDGAASEGVALRVLTHSGAGTEAADVGSLWLGFRGLPRPDAEAWVFDVEVAEERRGEGHGRALMLVAERECLAAGLRLLGLKVRTDNPRAERLCTSLGYRTVERHYDKALM</sequence>
<keyword evidence="1" id="KW-0808">Transferase</keyword>
<dbReference type="Pfam" id="PF00583">
    <property type="entry name" value="Acetyltransf_1"/>
    <property type="match status" value="2"/>
</dbReference>
<feature type="domain" description="N-acetyltransferase" evidence="4">
    <location>
        <begin position="1"/>
        <end position="140"/>
    </location>
</feature>
<evidence type="ECO:0000256" key="2">
    <source>
        <dbReference type="ARBA" id="ARBA00023315"/>
    </source>
</evidence>
<dbReference type="Gene3D" id="3.40.630.30">
    <property type="match status" value="2"/>
</dbReference>
<accession>A0ABN3PM66</accession>
<evidence type="ECO:0000313" key="5">
    <source>
        <dbReference type="EMBL" id="GAA2593105.1"/>
    </source>
</evidence>
<feature type="region of interest" description="Disordered" evidence="3">
    <location>
        <begin position="1"/>
        <end position="21"/>
    </location>
</feature>
<proteinExistence type="predicted"/>
<evidence type="ECO:0000256" key="3">
    <source>
        <dbReference type="SAM" id="MobiDB-lite"/>
    </source>
</evidence>
<protein>
    <submittedName>
        <fullName evidence="5">GNAT family N-acetyltransferase</fullName>
    </submittedName>
</protein>
<gene>
    <name evidence="5" type="ORF">GCM10009863_02670</name>
</gene>
<evidence type="ECO:0000256" key="1">
    <source>
        <dbReference type="ARBA" id="ARBA00022679"/>
    </source>
</evidence>
<evidence type="ECO:0000313" key="6">
    <source>
        <dbReference type="Proteomes" id="UP001501447"/>
    </source>
</evidence>
<keyword evidence="6" id="KW-1185">Reference proteome</keyword>
<dbReference type="InterPro" id="IPR000182">
    <property type="entry name" value="GNAT_dom"/>
</dbReference>
<dbReference type="InterPro" id="IPR050832">
    <property type="entry name" value="Bact_Acetyltransf"/>
</dbReference>
<dbReference type="Proteomes" id="UP001501447">
    <property type="component" value="Unassembled WGS sequence"/>
</dbReference>
<reference evidence="5 6" key="1">
    <citation type="journal article" date="2019" name="Int. J. Syst. Evol. Microbiol.">
        <title>The Global Catalogue of Microorganisms (GCM) 10K type strain sequencing project: providing services to taxonomists for standard genome sequencing and annotation.</title>
        <authorList>
            <consortium name="The Broad Institute Genomics Platform"/>
            <consortium name="The Broad Institute Genome Sequencing Center for Infectious Disease"/>
            <person name="Wu L."/>
            <person name="Ma J."/>
        </authorList>
    </citation>
    <scope>NUCLEOTIDE SEQUENCE [LARGE SCALE GENOMIC DNA]</scope>
    <source>
        <strain evidence="5 6">JCM 16373</strain>
    </source>
</reference>
<name>A0ABN3PM66_9ACTN</name>
<dbReference type="InterPro" id="IPR016181">
    <property type="entry name" value="Acyl_CoA_acyltransferase"/>
</dbReference>
<dbReference type="RefSeq" id="WP_344561234.1">
    <property type="nucleotide sequence ID" value="NZ_BAAARJ010000001.1"/>
</dbReference>
<evidence type="ECO:0000259" key="4">
    <source>
        <dbReference type="PROSITE" id="PS51186"/>
    </source>
</evidence>
<dbReference type="PANTHER" id="PTHR43877">
    <property type="entry name" value="AMINOALKYLPHOSPHONATE N-ACETYLTRANSFERASE-RELATED-RELATED"/>
    <property type="match status" value="1"/>
</dbReference>
<feature type="domain" description="N-acetyltransferase" evidence="4">
    <location>
        <begin position="137"/>
        <end position="295"/>
    </location>
</feature>
<keyword evidence="2" id="KW-0012">Acyltransferase</keyword>
<dbReference type="SUPFAM" id="SSF55729">
    <property type="entry name" value="Acyl-CoA N-acyltransferases (Nat)"/>
    <property type="match status" value="2"/>
</dbReference>
<comment type="caution">
    <text evidence="5">The sequence shown here is derived from an EMBL/GenBank/DDBJ whole genome shotgun (WGS) entry which is preliminary data.</text>
</comment>